<dbReference type="Gene3D" id="3.30.70.1900">
    <property type="match status" value="1"/>
</dbReference>
<comment type="caution">
    <text evidence="2">The sequence shown here is derived from an EMBL/GenBank/DDBJ whole genome shotgun (WGS) entry which is preliminary data.</text>
</comment>
<feature type="domain" description="CRISPR-associated protein Cas6 C-terminal" evidence="1">
    <location>
        <begin position="167"/>
        <end position="285"/>
    </location>
</feature>
<dbReference type="Proteomes" id="UP000243688">
    <property type="component" value="Unassembled WGS sequence"/>
</dbReference>
<reference evidence="2 3" key="1">
    <citation type="submission" date="2016-12" db="EMBL/GenBank/DDBJ databases">
        <title>Candidatus Reconcilibacillus cellulovorans genome.</title>
        <authorList>
            <person name="Kolinko S."/>
            <person name="Wu Y.-W."/>
            <person name="Tachea F."/>
            <person name="Denzel E."/>
            <person name="Hiras J."/>
            <person name="Baecker N."/>
            <person name="Chan L.J."/>
            <person name="Eichorst S.A."/>
            <person name="Frey D."/>
            <person name="Adams P.D."/>
            <person name="Pray T."/>
            <person name="Tanjore D."/>
            <person name="Petzold C.J."/>
            <person name="Gladden J.M."/>
            <person name="Simmons B.A."/>
            <person name="Singer S.W."/>
        </authorList>
    </citation>
    <scope>NUCLEOTIDE SEQUENCE [LARGE SCALE GENOMIC DNA]</scope>
    <source>
        <strain evidence="2">JTherm</strain>
    </source>
</reference>
<dbReference type="AlphaFoldDB" id="A0A2A6DXT5"/>
<sequence length="303" mass="33970">MLRTALHEALRRSVCPFPASKPCAGCELRTSCPYPRTTGVGNDPSGDGRPLFVAWFDPATPDVTDVGGRMTLHMRLFGPAVSSLTYFVYAMESLSRFGMGLPDESGRRGRFVLERVSAMDREGKRRTVFDRSGRRAEPLPMLTAGDVVCVGNEVPDDFRTGVRVVLQAPLRIKREGRLTDRLPFGVLMRAVVRRLHDVYEAATGKPWTFDVRGLLERAERVETRRHDVRWFDYSRYSRTHGMRLKIGGMIGSVTYAGEVGEFLEWLRAGAFFAVGRSISFGLGRYDVVRPEKEQEAAVCAETN</sequence>
<dbReference type="Pfam" id="PF10040">
    <property type="entry name" value="CRISPR_Cas6"/>
    <property type="match status" value="1"/>
</dbReference>
<protein>
    <recommendedName>
        <fullName evidence="1">CRISPR-associated protein Cas6 C-terminal domain-containing protein</fullName>
    </recommendedName>
</protein>
<evidence type="ECO:0000313" key="2">
    <source>
        <dbReference type="EMBL" id="PDO09533.1"/>
    </source>
</evidence>
<name>A0A2A6DXT5_9BACL</name>
<evidence type="ECO:0000313" key="3">
    <source>
        <dbReference type="Proteomes" id="UP000243688"/>
    </source>
</evidence>
<gene>
    <name evidence="2" type="ORF">BLM47_11920</name>
</gene>
<dbReference type="InterPro" id="IPR019267">
    <property type="entry name" value="CRISPR-assoc_Cas6_C"/>
</dbReference>
<proteinExistence type="predicted"/>
<dbReference type="EMBL" id="MOXJ01000035">
    <property type="protein sequence ID" value="PDO09533.1"/>
    <property type="molecule type" value="Genomic_DNA"/>
</dbReference>
<organism evidence="2 3">
    <name type="scientific">Candidatus Reconcilbacillus cellulovorans</name>
    <dbReference type="NCBI Taxonomy" id="1906605"/>
    <lineage>
        <taxon>Bacteria</taxon>
        <taxon>Bacillati</taxon>
        <taxon>Bacillota</taxon>
        <taxon>Bacilli</taxon>
        <taxon>Bacillales</taxon>
        <taxon>Paenibacillaceae</taxon>
        <taxon>Candidatus Reconcilbacillus</taxon>
    </lineage>
</organism>
<accession>A0A2A6DXT5</accession>
<evidence type="ECO:0000259" key="1">
    <source>
        <dbReference type="Pfam" id="PF10040"/>
    </source>
</evidence>